<organism evidence="4 5">
    <name type="scientific">Eragrostis curvula</name>
    <name type="common">weeping love grass</name>
    <dbReference type="NCBI Taxonomy" id="38414"/>
    <lineage>
        <taxon>Eukaryota</taxon>
        <taxon>Viridiplantae</taxon>
        <taxon>Streptophyta</taxon>
        <taxon>Embryophyta</taxon>
        <taxon>Tracheophyta</taxon>
        <taxon>Spermatophyta</taxon>
        <taxon>Magnoliopsida</taxon>
        <taxon>Liliopsida</taxon>
        <taxon>Poales</taxon>
        <taxon>Poaceae</taxon>
        <taxon>PACMAD clade</taxon>
        <taxon>Chloridoideae</taxon>
        <taxon>Eragrostideae</taxon>
        <taxon>Eragrostidinae</taxon>
        <taxon>Eragrostis</taxon>
    </lineage>
</organism>
<evidence type="ECO:0000256" key="1">
    <source>
        <dbReference type="ARBA" id="ARBA00005703"/>
    </source>
</evidence>
<dbReference type="OrthoDB" id="70224at2759"/>
<comment type="caution">
    <text evidence="4">The sequence shown here is derived from an EMBL/GenBank/DDBJ whole genome shotgun (WGS) entry which is preliminary data.</text>
</comment>
<feature type="non-terminal residue" evidence="4">
    <location>
        <position position="1"/>
    </location>
</feature>
<dbReference type="EMBL" id="RWGY01000011">
    <property type="protein sequence ID" value="TVU29562.1"/>
    <property type="molecule type" value="Genomic_DNA"/>
</dbReference>
<reference evidence="4 5" key="1">
    <citation type="journal article" date="2019" name="Sci. Rep.">
        <title>A high-quality genome of Eragrostis curvula grass provides insights into Poaceae evolution and supports new strategies to enhance forage quality.</title>
        <authorList>
            <person name="Carballo J."/>
            <person name="Santos B.A.C.M."/>
            <person name="Zappacosta D."/>
            <person name="Garbus I."/>
            <person name="Selva J.P."/>
            <person name="Gallo C.A."/>
            <person name="Diaz A."/>
            <person name="Albertini E."/>
            <person name="Caccamo M."/>
            <person name="Echenique V."/>
        </authorList>
    </citation>
    <scope>NUCLEOTIDE SEQUENCE [LARGE SCALE GENOMIC DNA]</scope>
    <source>
        <strain evidence="5">cv. Victoria</strain>
        <tissue evidence="4">Leaf</tissue>
    </source>
</reference>
<evidence type="ECO:0000256" key="2">
    <source>
        <dbReference type="SAM" id="MobiDB-lite"/>
    </source>
</evidence>
<sequence length="389" mass="43376">MEVGDRIQEEQPPTAAGAVSRPFKYSPAPLDDSSIKPPREREVIELIATMVAAVEDTESFFATAPPLRDADDVAARLHEFIARNSSHASQADGGERRRIVCVTSGGTTVPLEQRCVRYIDNFSSGHRGAASTEYFLKAGYAVIFLHRRGSCQPYSRFLPDDTFLKFFDVNTESKVQVIESHATVVKKAVGEYSKAIEGGTLLKIPFTTIFEYLQLLKMVATSMSSVGLYGMFYLAAAVSDFYVPWDSMAKHKIQSAGGPLDMRLNQVPKMLSVLRNQWAPMAFCISFKVSLPKLETDSDILVQKADMALNKYKMNTVVANLLATYKEEVIIVTNSERNTIKRRNKDEDLEEHIIKLLEKSHSKYIYSSPNGCSTNGYEKLIPFDIKGIA</sequence>
<accession>A0A5J9V057</accession>
<dbReference type="PANTHER" id="PTHR12290">
    <property type="entry name" value="CORNICHON-RELATED"/>
    <property type="match status" value="1"/>
</dbReference>
<feature type="domain" description="DNA/pantothenate metabolism flavoprotein C-terminal" evidence="3">
    <location>
        <begin position="217"/>
        <end position="347"/>
    </location>
</feature>
<dbReference type="SUPFAM" id="SSF102645">
    <property type="entry name" value="CoaB-like"/>
    <property type="match status" value="1"/>
</dbReference>
<dbReference type="Gramene" id="TVU29562">
    <property type="protein sequence ID" value="TVU29562"/>
    <property type="gene ID" value="EJB05_21134"/>
</dbReference>
<evidence type="ECO:0000259" key="3">
    <source>
        <dbReference type="Pfam" id="PF04127"/>
    </source>
</evidence>
<comment type="similarity">
    <text evidence="1">Belongs to the PPC synthetase family.</text>
</comment>
<protein>
    <recommendedName>
        <fullName evidence="3">DNA/pantothenate metabolism flavoprotein C-terminal domain-containing protein</fullName>
    </recommendedName>
</protein>
<dbReference type="Gene3D" id="3.40.50.10300">
    <property type="entry name" value="CoaB-like"/>
    <property type="match status" value="1"/>
</dbReference>
<dbReference type="Proteomes" id="UP000324897">
    <property type="component" value="Chromosome 1"/>
</dbReference>
<feature type="region of interest" description="Disordered" evidence="2">
    <location>
        <begin position="1"/>
        <end position="36"/>
    </location>
</feature>
<gene>
    <name evidence="4" type="ORF">EJB05_21134</name>
</gene>
<dbReference type="InterPro" id="IPR007085">
    <property type="entry name" value="DNA/pantothenate-metab_flavo_C"/>
</dbReference>
<keyword evidence="5" id="KW-1185">Reference proteome</keyword>
<dbReference type="AlphaFoldDB" id="A0A5J9V057"/>
<dbReference type="Pfam" id="PF04127">
    <property type="entry name" value="DFP"/>
    <property type="match status" value="1"/>
</dbReference>
<dbReference type="GO" id="GO:0015937">
    <property type="term" value="P:coenzyme A biosynthetic process"/>
    <property type="evidence" value="ECO:0007669"/>
    <property type="project" value="UniProtKB-ARBA"/>
</dbReference>
<dbReference type="GO" id="GO:0003824">
    <property type="term" value="F:catalytic activity"/>
    <property type="evidence" value="ECO:0007669"/>
    <property type="project" value="UniProtKB-ARBA"/>
</dbReference>
<evidence type="ECO:0000313" key="4">
    <source>
        <dbReference type="EMBL" id="TVU29562.1"/>
    </source>
</evidence>
<evidence type="ECO:0000313" key="5">
    <source>
        <dbReference type="Proteomes" id="UP000324897"/>
    </source>
</evidence>
<proteinExistence type="inferred from homology"/>
<dbReference type="InterPro" id="IPR035929">
    <property type="entry name" value="CoaB-like_sf"/>
</dbReference>
<name>A0A5J9V057_9POAL</name>